<dbReference type="GO" id="GO:0016491">
    <property type="term" value="F:oxidoreductase activity"/>
    <property type="evidence" value="ECO:0007669"/>
    <property type="project" value="UniProtKB-KW"/>
</dbReference>
<evidence type="ECO:0000256" key="2">
    <source>
        <dbReference type="ARBA" id="ARBA00022723"/>
    </source>
</evidence>
<dbReference type="PROSITE" id="PS51085">
    <property type="entry name" value="2FE2S_FER_2"/>
    <property type="match status" value="1"/>
</dbReference>
<dbReference type="InterPro" id="IPR006058">
    <property type="entry name" value="2Fe2S_fd_BS"/>
</dbReference>
<dbReference type="CDD" id="cd00207">
    <property type="entry name" value="fer2"/>
    <property type="match status" value="1"/>
</dbReference>
<dbReference type="InterPro" id="IPR001041">
    <property type="entry name" value="2Fe-2S_ferredoxin-type"/>
</dbReference>
<dbReference type="InterPro" id="IPR012675">
    <property type="entry name" value="Beta-grasp_dom_sf"/>
</dbReference>
<organism evidence="7 8">
    <name type="scientific">Sphaerochaeta pleomorpha (strain ATCC BAA-1885 / DSM 22778 / Grapes)</name>
    <dbReference type="NCBI Taxonomy" id="158190"/>
    <lineage>
        <taxon>Bacteria</taxon>
        <taxon>Pseudomonadati</taxon>
        <taxon>Spirochaetota</taxon>
        <taxon>Spirochaetia</taxon>
        <taxon>Spirochaetales</taxon>
        <taxon>Sphaerochaetaceae</taxon>
        <taxon>Sphaerochaeta</taxon>
    </lineage>
</organism>
<dbReference type="HOGENOM" id="CLU_052511_3_1_12"/>
<reference evidence="7 8" key="1">
    <citation type="submission" date="2011-11" db="EMBL/GenBank/DDBJ databases">
        <title>Complete sequence of Spirochaeta sp. grapes.</title>
        <authorList>
            <consortium name="US DOE Joint Genome Institute"/>
            <person name="Lucas S."/>
            <person name="Han J."/>
            <person name="Lapidus A."/>
            <person name="Cheng J.-F."/>
            <person name="Goodwin L."/>
            <person name="Pitluck S."/>
            <person name="Peters L."/>
            <person name="Ovchinnikova G."/>
            <person name="Munk A.C."/>
            <person name="Detter J.C."/>
            <person name="Han C."/>
            <person name="Tapia R."/>
            <person name="Land M."/>
            <person name="Hauser L."/>
            <person name="Kyrpides N."/>
            <person name="Ivanova N."/>
            <person name="Pagani I."/>
            <person name="Ritalahtilisa K."/>
            <person name="Loeffler F."/>
            <person name="Woyke T."/>
        </authorList>
    </citation>
    <scope>NUCLEOTIDE SEQUENCE [LARGE SCALE GENOMIC DNA]</scope>
    <source>
        <strain evidence="8">ATCC BAA-1885 / DSM 22778 / Grapes</strain>
    </source>
</reference>
<dbReference type="PANTHER" id="PTHR44379:SF5">
    <property type="entry name" value="OXIDOREDUCTASE WITH IRON-SULFUR SUBUNIT"/>
    <property type="match status" value="1"/>
</dbReference>
<sequence>MMEKAITFILNGKKVTYAGSATDRLLDVLRDHFHLTGVKCGCKEGECGSCSIIMDSLLVNSCMVAMGRVDGCNVVTIEGYSKTERFKVIDKAYASVGAAQCGFCIPGMVLASECLLDTNPNPTEEEIRDGISGNLCRCTGYNAIVKAIAIAAEEGKGLW</sequence>
<dbReference type="EMBL" id="CP003155">
    <property type="protein sequence ID" value="AEV28727.1"/>
    <property type="molecule type" value="Genomic_DNA"/>
</dbReference>
<dbReference type="AlphaFoldDB" id="G8QQU6"/>
<dbReference type="RefSeq" id="WP_014269576.1">
    <property type="nucleotide sequence ID" value="NC_016633.1"/>
</dbReference>
<dbReference type="InterPro" id="IPR051452">
    <property type="entry name" value="Diverse_Oxidoreductases"/>
</dbReference>
<keyword evidence="5" id="KW-0411">Iron-sulfur</keyword>
<dbReference type="PANTHER" id="PTHR44379">
    <property type="entry name" value="OXIDOREDUCTASE WITH IRON-SULFUR SUBUNIT"/>
    <property type="match status" value="1"/>
</dbReference>
<dbReference type="STRING" id="158190.SpiGrapes_0901"/>
<dbReference type="SUPFAM" id="SSF47741">
    <property type="entry name" value="CO dehydrogenase ISP C-domain like"/>
    <property type="match status" value="1"/>
</dbReference>
<evidence type="ECO:0000256" key="1">
    <source>
        <dbReference type="ARBA" id="ARBA00022714"/>
    </source>
</evidence>
<dbReference type="GO" id="GO:0046872">
    <property type="term" value="F:metal ion binding"/>
    <property type="evidence" value="ECO:0007669"/>
    <property type="project" value="UniProtKB-KW"/>
</dbReference>
<keyword evidence="3" id="KW-0560">Oxidoreductase</keyword>
<dbReference type="Proteomes" id="UP000005632">
    <property type="component" value="Chromosome"/>
</dbReference>
<protein>
    <submittedName>
        <fullName evidence="7">Aerobic-type carbon monoxide dehydrogenase, small subunit CoxS/CutS-like protein</fullName>
    </submittedName>
</protein>
<dbReference type="GO" id="GO:0051537">
    <property type="term" value="F:2 iron, 2 sulfur cluster binding"/>
    <property type="evidence" value="ECO:0007669"/>
    <property type="project" value="UniProtKB-KW"/>
</dbReference>
<dbReference type="InterPro" id="IPR002888">
    <property type="entry name" value="2Fe-2S-bd"/>
</dbReference>
<dbReference type="KEGG" id="sgp:SpiGrapes_0901"/>
<dbReference type="eggNOG" id="COG2080">
    <property type="taxonomic scope" value="Bacteria"/>
</dbReference>
<keyword evidence="4" id="KW-0408">Iron</keyword>
<evidence type="ECO:0000256" key="4">
    <source>
        <dbReference type="ARBA" id="ARBA00023004"/>
    </source>
</evidence>
<dbReference type="SUPFAM" id="SSF54292">
    <property type="entry name" value="2Fe-2S ferredoxin-like"/>
    <property type="match status" value="1"/>
</dbReference>
<dbReference type="InterPro" id="IPR036010">
    <property type="entry name" value="2Fe-2S_ferredoxin-like_sf"/>
</dbReference>
<evidence type="ECO:0000313" key="8">
    <source>
        <dbReference type="Proteomes" id="UP000005632"/>
    </source>
</evidence>
<evidence type="ECO:0000259" key="6">
    <source>
        <dbReference type="PROSITE" id="PS51085"/>
    </source>
</evidence>
<keyword evidence="1" id="KW-0001">2Fe-2S</keyword>
<evidence type="ECO:0000256" key="5">
    <source>
        <dbReference type="ARBA" id="ARBA00023014"/>
    </source>
</evidence>
<keyword evidence="8" id="KW-1185">Reference proteome</keyword>
<dbReference type="Gene3D" id="1.10.150.120">
    <property type="entry name" value="[2Fe-2S]-binding domain"/>
    <property type="match status" value="1"/>
</dbReference>
<evidence type="ECO:0000256" key="3">
    <source>
        <dbReference type="ARBA" id="ARBA00023002"/>
    </source>
</evidence>
<dbReference type="Pfam" id="PF00111">
    <property type="entry name" value="Fer2"/>
    <property type="match status" value="1"/>
</dbReference>
<dbReference type="Gene3D" id="3.10.20.30">
    <property type="match status" value="1"/>
</dbReference>
<gene>
    <name evidence="7" type="ordered locus">SpiGrapes_0901</name>
</gene>
<accession>G8QQU6</accession>
<dbReference type="Pfam" id="PF01799">
    <property type="entry name" value="Fer2_2"/>
    <property type="match status" value="1"/>
</dbReference>
<dbReference type="PROSITE" id="PS00197">
    <property type="entry name" value="2FE2S_FER_1"/>
    <property type="match status" value="1"/>
</dbReference>
<feature type="domain" description="2Fe-2S ferredoxin-type" evidence="6">
    <location>
        <begin position="4"/>
        <end position="80"/>
    </location>
</feature>
<name>G8QQU6_SPHPG</name>
<evidence type="ECO:0000313" key="7">
    <source>
        <dbReference type="EMBL" id="AEV28727.1"/>
    </source>
</evidence>
<proteinExistence type="predicted"/>
<keyword evidence="2" id="KW-0479">Metal-binding</keyword>
<dbReference type="InterPro" id="IPR036884">
    <property type="entry name" value="2Fe-2S-bd_dom_sf"/>
</dbReference>